<evidence type="ECO:0000313" key="3">
    <source>
        <dbReference type="Proteomes" id="UP000437131"/>
    </source>
</evidence>
<evidence type="ECO:0000256" key="1">
    <source>
        <dbReference type="SAM" id="Coils"/>
    </source>
</evidence>
<protein>
    <submittedName>
        <fullName evidence="2">Uncharacterized protein</fullName>
    </submittedName>
</protein>
<comment type="caution">
    <text evidence="2">The sequence shown here is derived from an EMBL/GenBank/DDBJ whole genome shotgun (WGS) entry which is preliminary data.</text>
</comment>
<proteinExistence type="predicted"/>
<name>A0A844GS44_9CHRO</name>
<organism evidence="2 3">
    <name type="scientific">Cyanobacterium aponinum 0216</name>
    <dbReference type="NCBI Taxonomy" id="2676140"/>
    <lineage>
        <taxon>Bacteria</taxon>
        <taxon>Bacillati</taxon>
        <taxon>Cyanobacteriota</taxon>
        <taxon>Cyanophyceae</taxon>
        <taxon>Oscillatoriophycideae</taxon>
        <taxon>Chroococcales</taxon>
        <taxon>Geminocystaceae</taxon>
        <taxon>Cyanobacterium</taxon>
    </lineage>
</organism>
<feature type="coiled-coil region" evidence="1">
    <location>
        <begin position="86"/>
        <end position="155"/>
    </location>
</feature>
<feature type="coiled-coil region" evidence="1">
    <location>
        <begin position="320"/>
        <end position="502"/>
    </location>
</feature>
<dbReference type="AlphaFoldDB" id="A0A844GS44"/>
<dbReference type="NCBIfam" id="NF038350">
    <property type="entry name" value="taxis_HmpF"/>
    <property type="match status" value="1"/>
</dbReference>
<dbReference type="RefSeq" id="WP_155082477.1">
    <property type="nucleotide sequence ID" value="NZ_WMIA01000001.1"/>
</dbReference>
<dbReference type="EMBL" id="WMIA01000001">
    <property type="protein sequence ID" value="MTF37578.1"/>
    <property type="molecule type" value="Genomic_DNA"/>
</dbReference>
<reference evidence="2 3" key="1">
    <citation type="submission" date="2019-11" db="EMBL/GenBank/DDBJ databases">
        <title>Isolation of a new High Light Tolerant Cyanobacteria.</title>
        <authorList>
            <person name="Dobson Z."/>
            <person name="Vaughn N."/>
            <person name="Vaughn M."/>
            <person name="Fromme P."/>
            <person name="Mazor Y."/>
        </authorList>
    </citation>
    <scope>NUCLEOTIDE SEQUENCE [LARGE SCALE GENOMIC DNA]</scope>
    <source>
        <strain evidence="2 3">0216</strain>
    </source>
</reference>
<dbReference type="InterPro" id="IPR047813">
    <property type="entry name" value="HmpF"/>
</dbReference>
<accession>A0A844GS44</accession>
<dbReference type="Gene3D" id="1.10.287.1490">
    <property type="match status" value="1"/>
</dbReference>
<gene>
    <name evidence="2" type="ORF">GGC33_01335</name>
</gene>
<sequence length="524" mass="61174">MLYLAEVKVQNRGFVGGYKTELKLLAVQASDQTWNIVSGDDIVTTDSINDQTGKGTLYILNLDGNKQLQSNPELAGQRIVNYLRHLSRTLEKSKAQEEEIETWKESLQLQGEEIGRRQAELDQQQQLLQQQQQELARLEEEKEKLSGAWEQVRQEQARSNQNKENLANVIQEFSQSGYNRELLPQALSALDNQQALLDNCWQQLEVQKTTLQQKQQALSSKKQSLLQHRQEVRVLHEKLQQAFINLELQEHLLKEKESAFERINHNFQAVQRLDDEVSFLMDDSDETDIDFQRLESMPLGELEEVFNNLQQETSKLVNFVNMQEEELSLQSNEVKEVQHKLSQASEVEKFSLETELADAQEAMKLLNETLVGQRRNLKKQQKVLNEHLKILSRRKGLADVEFSETVSLRPLKDEIEVQKDIIARNKERVENEMNNLRQTRPHLEQELNQVRQQYEQKQAQTEILEEEWLNLYQQVAKIEVEVELLEQNINPLQQELNSARNQLQTLEPANKKIEYLLQQIQSIL</sequence>
<dbReference type="Proteomes" id="UP000437131">
    <property type="component" value="Unassembled WGS sequence"/>
</dbReference>
<evidence type="ECO:0000313" key="2">
    <source>
        <dbReference type="EMBL" id="MTF37578.1"/>
    </source>
</evidence>
<keyword evidence="1" id="KW-0175">Coiled coil</keyword>